<dbReference type="AlphaFoldDB" id="A0A1Q5UL23"/>
<dbReference type="InterPro" id="IPR036318">
    <property type="entry name" value="FAD-bd_PCMH-like_sf"/>
</dbReference>
<dbReference type="GO" id="GO:0071949">
    <property type="term" value="F:FAD binding"/>
    <property type="evidence" value="ECO:0007669"/>
    <property type="project" value="InterPro"/>
</dbReference>
<evidence type="ECO:0000256" key="2">
    <source>
        <dbReference type="ARBA" id="ARBA00023002"/>
    </source>
</evidence>
<sequence>MQQLSILLLILALCVNAANSLNCRCFPGDSCWPSSQEWTDLNTTLGGKLISTVPLGSVCHTRGDSSAYNEHACAKLIADWRFPATHYKSCTSPMASWFSNFSCDPFMPRDSPCTVSALQRYTVNVSSVEDVQTTLRFAREHNIRLVIRNTGHDYLGKSTAPGGLALWMHHLKDTEYLLDYTSDSYHGPALRLGAGIQGFDGMAAAHAQKMVIMAGNCESVGIAGGYSQGGGHGQLASRFGLAADQVLEWEVVTAAGQHLIASPEKYSDLFWALSGGGGGIFAVVMSVTVKAHPEVSTASAILTFSGAFVAADTFWNIVRNFVVGITPMVDAGAVAIWAVIGKTFSLTPISWPGGTVEQLHNGLESTLVLLNQSNIKYAYHIQQFPTFWDSYAAMNPHSNITEAQVGGRLMPRSVLDSDTTRLFTALREITEMGVVVSGVSLNVSRSPEPFNAVHPAWRDAAISVVLGTAYNYTNRQEDVRCQSLMTDVLIPRLTTISPDSGAYLNEADWKQPNWQSTFYGSHYPALEEIKLKFDPDHMFYARTAVGSESWVEESDGRLCQV</sequence>
<protein>
    <recommendedName>
        <fullName evidence="4">FAD-binding PCMH-type domain-containing protein</fullName>
    </recommendedName>
</protein>
<reference evidence="5 6" key="1">
    <citation type="submission" date="2016-10" db="EMBL/GenBank/DDBJ databases">
        <title>Genome sequence of the ascomycete fungus Penicillium subrubescens.</title>
        <authorList>
            <person name="De Vries R.P."/>
            <person name="Peng M."/>
            <person name="Dilokpimol A."/>
            <person name="Hilden K."/>
            <person name="Makela M.R."/>
            <person name="Grigoriev I."/>
            <person name="Riley R."/>
            <person name="Granchi Z."/>
        </authorList>
    </citation>
    <scope>NUCLEOTIDE SEQUENCE [LARGE SCALE GENOMIC DNA]</scope>
    <source>
        <strain evidence="5 6">CBS 132785</strain>
    </source>
</reference>
<dbReference type="InterPro" id="IPR016166">
    <property type="entry name" value="FAD-bd_PCMH"/>
</dbReference>
<dbReference type="PROSITE" id="PS51387">
    <property type="entry name" value="FAD_PCMH"/>
    <property type="match status" value="1"/>
</dbReference>
<dbReference type="SUPFAM" id="SSF56176">
    <property type="entry name" value="FAD-binding/transporter-associated domain-like"/>
    <property type="match status" value="1"/>
</dbReference>
<evidence type="ECO:0000256" key="1">
    <source>
        <dbReference type="ARBA" id="ARBA00005466"/>
    </source>
</evidence>
<evidence type="ECO:0000313" key="5">
    <source>
        <dbReference type="EMBL" id="OKP13178.1"/>
    </source>
</evidence>
<dbReference type="Proteomes" id="UP000186955">
    <property type="component" value="Unassembled WGS sequence"/>
</dbReference>
<proteinExistence type="inferred from homology"/>
<dbReference type="PANTHER" id="PTHR13878">
    <property type="entry name" value="GULONOLACTONE OXIDASE"/>
    <property type="match status" value="1"/>
</dbReference>
<dbReference type="InterPro" id="IPR016169">
    <property type="entry name" value="FAD-bd_PCMH_sub2"/>
</dbReference>
<dbReference type="PANTHER" id="PTHR13878:SF91">
    <property type="entry name" value="FAD BINDING DOMAIN PROTEIN (AFU_ORTHOLOGUE AFUA_6G12070)-RELATED"/>
    <property type="match status" value="1"/>
</dbReference>
<keyword evidence="2" id="KW-0560">Oxidoreductase</keyword>
<name>A0A1Q5UL23_9EURO</name>
<dbReference type="STRING" id="1316194.A0A1Q5UL23"/>
<gene>
    <name evidence="5" type="ORF">PENSUB_1278</name>
</gene>
<organism evidence="5 6">
    <name type="scientific">Penicillium subrubescens</name>
    <dbReference type="NCBI Taxonomy" id="1316194"/>
    <lineage>
        <taxon>Eukaryota</taxon>
        <taxon>Fungi</taxon>
        <taxon>Dikarya</taxon>
        <taxon>Ascomycota</taxon>
        <taxon>Pezizomycotina</taxon>
        <taxon>Eurotiomycetes</taxon>
        <taxon>Eurotiomycetidae</taxon>
        <taxon>Eurotiales</taxon>
        <taxon>Aspergillaceae</taxon>
        <taxon>Penicillium</taxon>
    </lineage>
</organism>
<dbReference type="InterPro" id="IPR050432">
    <property type="entry name" value="FAD-linked_Oxidoreductases_BP"/>
</dbReference>
<comment type="caution">
    <text evidence="5">The sequence shown here is derived from an EMBL/GenBank/DDBJ whole genome shotgun (WGS) entry which is preliminary data.</text>
</comment>
<dbReference type="InterPro" id="IPR006094">
    <property type="entry name" value="Oxid_FAD_bind_N"/>
</dbReference>
<comment type="similarity">
    <text evidence="1">Belongs to the oxygen-dependent FAD-linked oxidoreductase family.</text>
</comment>
<evidence type="ECO:0000259" key="4">
    <source>
        <dbReference type="PROSITE" id="PS51387"/>
    </source>
</evidence>
<feature type="signal peptide" evidence="3">
    <location>
        <begin position="1"/>
        <end position="20"/>
    </location>
</feature>
<feature type="domain" description="FAD-binding PCMH-type" evidence="4">
    <location>
        <begin position="114"/>
        <end position="294"/>
    </location>
</feature>
<accession>A0A1Q5UL23</accession>
<evidence type="ECO:0000256" key="3">
    <source>
        <dbReference type="SAM" id="SignalP"/>
    </source>
</evidence>
<keyword evidence="3" id="KW-0732">Signal</keyword>
<evidence type="ECO:0000313" key="6">
    <source>
        <dbReference type="Proteomes" id="UP000186955"/>
    </source>
</evidence>
<dbReference type="Gene3D" id="3.30.465.10">
    <property type="match status" value="2"/>
</dbReference>
<dbReference type="InterPro" id="IPR012951">
    <property type="entry name" value="BBE"/>
</dbReference>
<dbReference type="Pfam" id="PF08031">
    <property type="entry name" value="BBE"/>
    <property type="match status" value="1"/>
</dbReference>
<dbReference type="Pfam" id="PF01565">
    <property type="entry name" value="FAD_binding_4"/>
    <property type="match status" value="1"/>
</dbReference>
<dbReference type="EMBL" id="MNBE01000157">
    <property type="protein sequence ID" value="OKP13178.1"/>
    <property type="molecule type" value="Genomic_DNA"/>
</dbReference>
<feature type="chain" id="PRO_5012276416" description="FAD-binding PCMH-type domain-containing protein" evidence="3">
    <location>
        <begin position="21"/>
        <end position="561"/>
    </location>
</feature>
<dbReference type="OrthoDB" id="9983560at2759"/>
<keyword evidence="6" id="KW-1185">Reference proteome</keyword>
<dbReference type="GO" id="GO:0016491">
    <property type="term" value="F:oxidoreductase activity"/>
    <property type="evidence" value="ECO:0007669"/>
    <property type="project" value="UniProtKB-KW"/>
</dbReference>